<comment type="caution">
    <text evidence="1">The sequence shown here is derived from an EMBL/GenBank/DDBJ whole genome shotgun (WGS) entry which is preliminary data.</text>
</comment>
<dbReference type="AlphaFoldDB" id="A0A2C6KPV2"/>
<organism evidence="1 2">
    <name type="scientific">Cystoisospora suis</name>
    <dbReference type="NCBI Taxonomy" id="483139"/>
    <lineage>
        <taxon>Eukaryota</taxon>
        <taxon>Sar</taxon>
        <taxon>Alveolata</taxon>
        <taxon>Apicomplexa</taxon>
        <taxon>Conoidasida</taxon>
        <taxon>Coccidia</taxon>
        <taxon>Eucoccidiorida</taxon>
        <taxon>Eimeriorina</taxon>
        <taxon>Sarcocystidae</taxon>
        <taxon>Cystoisospora</taxon>
    </lineage>
</organism>
<proteinExistence type="predicted"/>
<protein>
    <submittedName>
        <fullName evidence="1">Uncharacterized protein</fullName>
    </submittedName>
</protein>
<sequence>MQAEGTGSAKVLEVPRSSSKLAISCNFRGRLWLRRVLLPAAERNRLPGRGVPVPVAPDVCCSNYRLAGGMGVHRAARSQEHAIRGVTAVACAVQVGVATLAAVVSRTWVSATE</sequence>
<dbReference type="Proteomes" id="UP000221165">
    <property type="component" value="Unassembled WGS sequence"/>
</dbReference>
<dbReference type="EMBL" id="MIGC01003354">
    <property type="protein sequence ID" value="PHJ19577.1"/>
    <property type="molecule type" value="Genomic_DNA"/>
</dbReference>
<name>A0A2C6KPV2_9APIC</name>
<gene>
    <name evidence="1" type="ORF">CSUI_006589</name>
</gene>
<dbReference type="RefSeq" id="XP_067921275.1">
    <property type="nucleotide sequence ID" value="XM_068066745.1"/>
</dbReference>
<dbReference type="VEuPathDB" id="ToxoDB:CSUI_006589"/>
<evidence type="ECO:0000313" key="2">
    <source>
        <dbReference type="Proteomes" id="UP000221165"/>
    </source>
</evidence>
<keyword evidence="2" id="KW-1185">Reference proteome</keyword>
<dbReference type="GeneID" id="94429956"/>
<accession>A0A2C6KPV2</accession>
<reference evidence="1 2" key="1">
    <citation type="journal article" date="2017" name="Int. J. Parasitol.">
        <title>The genome of the protozoan parasite Cystoisospora suis and a reverse vaccinology approach to identify vaccine candidates.</title>
        <authorList>
            <person name="Palmieri N."/>
            <person name="Shrestha A."/>
            <person name="Ruttkowski B."/>
            <person name="Beck T."/>
            <person name="Vogl C."/>
            <person name="Tomley F."/>
            <person name="Blake D.P."/>
            <person name="Joachim A."/>
        </authorList>
    </citation>
    <scope>NUCLEOTIDE SEQUENCE [LARGE SCALE GENOMIC DNA]</scope>
    <source>
        <strain evidence="1 2">Wien I</strain>
    </source>
</reference>
<feature type="non-terminal residue" evidence="1">
    <location>
        <position position="113"/>
    </location>
</feature>
<evidence type="ECO:0000313" key="1">
    <source>
        <dbReference type="EMBL" id="PHJ19577.1"/>
    </source>
</evidence>